<sequence length="221" mass="25378">MAHTPNEESKAKKTFSGKLPFRTTSEKHEDIYHAAKREGMSINAWMDKSLAAAAQHVPVETEAADATAADAMNWLMQADPQGFFKLIDQVQPRLKQQKVNDAVLWLSHVQKLLKDFDRLQNHFPNAIRFSVYLEQSVIPELAQLQDVPPNQQFLKLCARLMDGFAMQGADRNLDFRILISFIDDLNTLRNELINMEIVYLLEALLELSQCLEDLFDKYLEK</sequence>
<protein>
    <submittedName>
        <fullName evidence="1">Toxin-antitoxin system HicB family antitoxin</fullName>
    </submittedName>
</protein>
<reference evidence="1" key="1">
    <citation type="submission" date="2020-10" db="EMBL/GenBank/DDBJ databases">
        <authorList>
            <person name="Castelo-Branco R."/>
            <person name="Eusebio N."/>
            <person name="Adriana R."/>
            <person name="Vieira A."/>
            <person name="Brugerolle De Fraissinette N."/>
            <person name="Rezende De Castro R."/>
            <person name="Schneider M.P."/>
            <person name="Vasconcelos V."/>
            <person name="Leao P.N."/>
        </authorList>
    </citation>
    <scope>NUCLEOTIDE SEQUENCE</scope>
    <source>
        <strain evidence="1">LEGE 11480</strain>
    </source>
</reference>
<comment type="caution">
    <text evidence="1">The sequence shown here is derived from an EMBL/GenBank/DDBJ whole genome shotgun (WGS) entry which is preliminary data.</text>
</comment>
<dbReference type="AlphaFoldDB" id="A0A928VS54"/>
<accession>A0A928VS54</accession>
<dbReference type="Proteomes" id="UP000625316">
    <property type="component" value="Unassembled WGS sequence"/>
</dbReference>
<gene>
    <name evidence="1" type="ORF">IQ266_15320</name>
</gene>
<dbReference type="InterPro" id="IPR008651">
    <property type="entry name" value="Uncharacterised_HicB"/>
</dbReference>
<keyword evidence="2" id="KW-1185">Reference proteome</keyword>
<organism evidence="1 2">
    <name type="scientific">Romeriopsis navalis LEGE 11480</name>
    <dbReference type="NCBI Taxonomy" id="2777977"/>
    <lineage>
        <taxon>Bacteria</taxon>
        <taxon>Bacillati</taxon>
        <taxon>Cyanobacteriota</taxon>
        <taxon>Cyanophyceae</taxon>
        <taxon>Leptolyngbyales</taxon>
        <taxon>Leptolyngbyaceae</taxon>
        <taxon>Romeriopsis</taxon>
        <taxon>Romeriopsis navalis</taxon>
    </lineage>
</organism>
<dbReference type="Pfam" id="PF05534">
    <property type="entry name" value="HicB"/>
    <property type="match status" value="1"/>
</dbReference>
<proteinExistence type="predicted"/>
<name>A0A928VS54_9CYAN</name>
<evidence type="ECO:0000313" key="1">
    <source>
        <dbReference type="EMBL" id="MBE9031104.1"/>
    </source>
</evidence>
<dbReference type="EMBL" id="JADEXQ010000052">
    <property type="protein sequence ID" value="MBE9031104.1"/>
    <property type="molecule type" value="Genomic_DNA"/>
</dbReference>
<evidence type="ECO:0000313" key="2">
    <source>
        <dbReference type="Proteomes" id="UP000625316"/>
    </source>
</evidence>